<keyword evidence="2" id="KW-1185">Reference proteome</keyword>
<protein>
    <submittedName>
        <fullName evidence="1">Uncharacterized protein</fullName>
    </submittedName>
</protein>
<accession>A0A8X7T160</accession>
<reference evidence="1" key="2">
    <citation type="journal article" date="2019" name="IMA Fungus">
        <title>Genome sequencing and comparison of five Tilletia species to identify candidate genes for the detection of regulated species infecting wheat.</title>
        <authorList>
            <person name="Nguyen H.D.T."/>
            <person name="Sultana T."/>
            <person name="Kesanakurti P."/>
            <person name="Hambleton S."/>
        </authorList>
    </citation>
    <scope>NUCLEOTIDE SEQUENCE</scope>
    <source>
        <strain evidence="1">DAOMC 236422</strain>
    </source>
</reference>
<reference evidence="1" key="1">
    <citation type="submission" date="2016-04" db="EMBL/GenBank/DDBJ databases">
        <authorList>
            <person name="Nguyen H.D."/>
            <person name="Samba Siva P."/>
            <person name="Cullis J."/>
            <person name="Levesque C.A."/>
            <person name="Hambleton S."/>
        </authorList>
    </citation>
    <scope>NUCLEOTIDE SEQUENCE</scope>
    <source>
        <strain evidence="1">DAOMC 236422</strain>
    </source>
</reference>
<dbReference type="EMBL" id="LWDG02000951">
    <property type="protein sequence ID" value="KAE8261617.1"/>
    <property type="molecule type" value="Genomic_DNA"/>
</dbReference>
<evidence type="ECO:0000313" key="1">
    <source>
        <dbReference type="EMBL" id="KAE8261617.1"/>
    </source>
</evidence>
<dbReference type="Proteomes" id="UP000078113">
    <property type="component" value="Unassembled WGS sequence"/>
</dbReference>
<organism evidence="1 2">
    <name type="scientific">Tilletia walkeri</name>
    <dbReference type="NCBI Taxonomy" id="117179"/>
    <lineage>
        <taxon>Eukaryota</taxon>
        <taxon>Fungi</taxon>
        <taxon>Dikarya</taxon>
        <taxon>Basidiomycota</taxon>
        <taxon>Ustilaginomycotina</taxon>
        <taxon>Exobasidiomycetes</taxon>
        <taxon>Tilletiales</taxon>
        <taxon>Tilletiaceae</taxon>
        <taxon>Tilletia</taxon>
    </lineage>
</organism>
<proteinExistence type="predicted"/>
<sequence length="110" mass="11298">MFQTLSRAFSSPFISRSAAAFGASARVQYRPRVAALPNPSQPAASASQREAMVAENVATSGEAAEDVSTSMGVPLIAHGTLAGAPHFHGLLNSIGTLSAPGVRVEVYNDA</sequence>
<evidence type="ECO:0000313" key="2">
    <source>
        <dbReference type="Proteomes" id="UP000078113"/>
    </source>
</evidence>
<name>A0A8X7T160_9BASI</name>
<gene>
    <name evidence="1" type="ORF">A4X09_0g7635</name>
</gene>
<dbReference type="AlphaFoldDB" id="A0A8X7T160"/>
<comment type="caution">
    <text evidence="1">The sequence shown here is derived from an EMBL/GenBank/DDBJ whole genome shotgun (WGS) entry which is preliminary data.</text>
</comment>